<reference evidence="10 11" key="1">
    <citation type="journal article" date="2023" name="BMC Biol.">
        <title>The compact genome of the sponge Oopsacas minuta (Hexactinellida) is lacking key metazoan core genes.</title>
        <authorList>
            <person name="Santini S."/>
            <person name="Schenkelaars Q."/>
            <person name="Jourda C."/>
            <person name="Duchesne M."/>
            <person name="Belahbib H."/>
            <person name="Rocher C."/>
            <person name="Selva M."/>
            <person name="Riesgo A."/>
            <person name="Vervoort M."/>
            <person name="Leys S.P."/>
            <person name="Kodjabachian L."/>
            <person name="Le Bivic A."/>
            <person name="Borchiellini C."/>
            <person name="Claverie J.M."/>
            <person name="Renard E."/>
        </authorList>
    </citation>
    <scope>NUCLEOTIDE SEQUENCE [LARGE SCALE GENOMIC DNA]</scope>
    <source>
        <strain evidence="10">SPO-2</strain>
    </source>
</reference>
<dbReference type="InterPro" id="IPR016024">
    <property type="entry name" value="ARM-type_fold"/>
</dbReference>
<evidence type="ECO:0000256" key="2">
    <source>
        <dbReference type="ARBA" id="ARBA00007470"/>
    </source>
</evidence>
<keyword evidence="7" id="KW-0234">DNA repair</keyword>
<dbReference type="InterPro" id="IPR011989">
    <property type="entry name" value="ARM-like"/>
</dbReference>
<dbReference type="AlphaFoldDB" id="A0AAV7JV44"/>
<feature type="repeat" description="HEAT" evidence="9">
    <location>
        <begin position="516"/>
        <end position="553"/>
    </location>
</feature>
<dbReference type="InterPro" id="IPR000357">
    <property type="entry name" value="HEAT"/>
</dbReference>
<dbReference type="SUPFAM" id="SSF142897">
    <property type="entry name" value="TFB5-like"/>
    <property type="match status" value="1"/>
</dbReference>
<sequence>MVNFTKGILITCDPAMKQLILFLQETNEFGRSFIIQDLDDEHLFIDNDHRLLAKIQEKIDELMEKNSFSFLPPPVIPASSLFADRSILVMDTDTDIPTLLTQTQSKKRLEREKAISLINSTVENCVITDNNITEIHRFISEKLNTEFLSATWEATHGLLLLIGMLTQLGKINSTIVELYLAKYNTLILSKEIAIRNETAKLLEVLSKVYGFECFSKLQETVLSQAEHYYSISTLSKDPQTVNSSFSPKRKNFNPTDELSDALTWKYLESYLETIRYVAKGCNESVKGPAEFDIFVTSRLIELIKQTSRHPNRFVRESTFNIISLIVQKSSGNTAEVDSLRACMKWRDKLVDCLCVGLSDDWSQVRMSASIACRQFFLNLPNTEWEVFFPMLLPPLCLNRYYEATGVLTYSSETWRIVTAEKGQSLVETHLEAILHFYLSQSVSENHAARTAVLHCIGELGRKLPSDNLEIYQVDICSCLLRTLKDPCWPVREATCYCITAMLPLSPHIYLNQISEMLPALFDMLGDFIPTTRQSAAFTLADLVKVFKDKVLVDVFREIKLRIVQVEEQKLVPVYDDATVPPNFYGIFRSSAIVPGEKEISQPDLINSISQPWMRTDGCVYLIAELSQNQITHKYIFEVLQLLSEAVRHKHYSQHIQLFETICRALPLVAKGIGKKEFKKYFHLFIEMLFYSLNHANLATSRAARESLLELVQVLGIEIVRYRIENFDSLLLPKFDDVCTSIQ</sequence>
<dbReference type="GO" id="GO:0005675">
    <property type="term" value="C:transcription factor TFIIH holo complex"/>
    <property type="evidence" value="ECO:0007669"/>
    <property type="project" value="TreeGrafter"/>
</dbReference>
<dbReference type="Pfam" id="PF06331">
    <property type="entry name" value="Tfb5"/>
    <property type="match status" value="1"/>
</dbReference>
<dbReference type="Proteomes" id="UP001165289">
    <property type="component" value="Unassembled WGS sequence"/>
</dbReference>
<evidence type="ECO:0000256" key="7">
    <source>
        <dbReference type="ARBA" id="ARBA00023204"/>
    </source>
</evidence>
<dbReference type="InterPro" id="IPR021133">
    <property type="entry name" value="HEAT_type_2"/>
</dbReference>
<evidence type="ECO:0000313" key="11">
    <source>
        <dbReference type="Proteomes" id="UP001165289"/>
    </source>
</evidence>
<dbReference type="Gene3D" id="1.25.10.10">
    <property type="entry name" value="Leucine-rich Repeat Variant"/>
    <property type="match status" value="3"/>
</dbReference>
<keyword evidence="11" id="KW-1185">Reference proteome</keyword>
<keyword evidence="5" id="KW-0805">Transcription regulation</keyword>
<keyword evidence="4" id="KW-0227">DNA damage</keyword>
<evidence type="ECO:0000256" key="4">
    <source>
        <dbReference type="ARBA" id="ARBA00022763"/>
    </source>
</evidence>
<dbReference type="FunFam" id="3.30.70.1220:FF:000001">
    <property type="entry name" value="General transcription factor IIH subunit 5"/>
    <property type="match status" value="1"/>
</dbReference>
<comment type="caution">
    <text evidence="10">The sequence shown here is derived from an EMBL/GenBank/DDBJ whole genome shotgun (WGS) entry which is preliminary data.</text>
</comment>
<keyword evidence="3" id="KW-0677">Repeat</keyword>
<protein>
    <submittedName>
        <fullName evidence="10">Uncharacterized protein</fullName>
    </submittedName>
</protein>
<dbReference type="GO" id="GO:0006294">
    <property type="term" value="P:nucleotide-excision repair, preincision complex assembly"/>
    <property type="evidence" value="ECO:0007669"/>
    <property type="project" value="TreeGrafter"/>
</dbReference>
<dbReference type="Gene3D" id="3.30.70.1220">
    <property type="entry name" value="TFB5-like"/>
    <property type="match status" value="1"/>
</dbReference>
<organism evidence="10 11">
    <name type="scientific">Oopsacas minuta</name>
    <dbReference type="NCBI Taxonomy" id="111878"/>
    <lineage>
        <taxon>Eukaryota</taxon>
        <taxon>Metazoa</taxon>
        <taxon>Porifera</taxon>
        <taxon>Hexactinellida</taxon>
        <taxon>Hexasterophora</taxon>
        <taxon>Lyssacinosida</taxon>
        <taxon>Leucopsacidae</taxon>
        <taxon>Oopsacas</taxon>
    </lineage>
</organism>
<keyword evidence="6" id="KW-0804">Transcription</keyword>
<proteinExistence type="inferred from homology"/>
<dbReference type="EMBL" id="JAKMXF010000298">
    <property type="protein sequence ID" value="KAI6652662.1"/>
    <property type="molecule type" value="Genomic_DNA"/>
</dbReference>
<dbReference type="GO" id="GO:0006367">
    <property type="term" value="P:transcription initiation at RNA polymerase II promoter"/>
    <property type="evidence" value="ECO:0007669"/>
    <property type="project" value="InterPro"/>
</dbReference>
<dbReference type="PROSITE" id="PS50077">
    <property type="entry name" value="HEAT_REPEAT"/>
    <property type="match status" value="1"/>
</dbReference>
<dbReference type="Pfam" id="PF02985">
    <property type="entry name" value="HEAT"/>
    <property type="match status" value="1"/>
</dbReference>
<comment type="similarity">
    <text evidence="2">Belongs to the TFB5 family.</text>
</comment>
<dbReference type="InterPro" id="IPR009400">
    <property type="entry name" value="TFIIH_TTDA/Tfb5"/>
</dbReference>
<evidence type="ECO:0000256" key="9">
    <source>
        <dbReference type="PROSITE-ProRule" id="PRU00103"/>
    </source>
</evidence>
<gene>
    <name evidence="10" type="ORF">LOD99_4445</name>
</gene>
<dbReference type="PANTHER" id="PTHR28580:SF1">
    <property type="entry name" value="GENERAL TRANSCRIPTION FACTOR IIH SUBUNIT 5"/>
    <property type="match status" value="1"/>
</dbReference>
<evidence type="ECO:0000256" key="8">
    <source>
        <dbReference type="ARBA" id="ARBA00023242"/>
    </source>
</evidence>
<name>A0AAV7JV44_9METZ</name>
<dbReference type="SUPFAM" id="SSF48371">
    <property type="entry name" value="ARM repeat"/>
    <property type="match status" value="1"/>
</dbReference>
<dbReference type="InterPro" id="IPR035935">
    <property type="entry name" value="TFB5-like_sf"/>
</dbReference>
<evidence type="ECO:0000313" key="10">
    <source>
        <dbReference type="EMBL" id="KAI6652662.1"/>
    </source>
</evidence>
<dbReference type="PANTHER" id="PTHR28580">
    <property type="entry name" value="GENERAL TRANSCRIPTION FACTOR IIH SUBUNIT 5"/>
    <property type="match status" value="1"/>
</dbReference>
<evidence type="ECO:0000256" key="6">
    <source>
        <dbReference type="ARBA" id="ARBA00023163"/>
    </source>
</evidence>
<accession>A0AAV7JV44</accession>
<evidence type="ECO:0000256" key="3">
    <source>
        <dbReference type="ARBA" id="ARBA00022737"/>
    </source>
</evidence>
<evidence type="ECO:0000256" key="1">
    <source>
        <dbReference type="ARBA" id="ARBA00004123"/>
    </source>
</evidence>
<dbReference type="SMART" id="SM01395">
    <property type="entry name" value="Tbf5"/>
    <property type="match status" value="1"/>
</dbReference>
<keyword evidence="8" id="KW-0539">Nucleus</keyword>
<evidence type="ECO:0000256" key="5">
    <source>
        <dbReference type="ARBA" id="ARBA00023015"/>
    </source>
</evidence>
<dbReference type="GO" id="GO:0000439">
    <property type="term" value="C:transcription factor TFIIH core complex"/>
    <property type="evidence" value="ECO:0007669"/>
    <property type="project" value="InterPro"/>
</dbReference>
<comment type="subcellular location">
    <subcellularLocation>
        <location evidence="1">Nucleus</location>
    </subcellularLocation>
</comment>